<organism evidence="4">
    <name type="scientific">Rodentolepis nana</name>
    <name type="common">Dwarf tapeworm</name>
    <name type="synonym">Hymenolepis nana</name>
    <dbReference type="NCBI Taxonomy" id="102285"/>
    <lineage>
        <taxon>Eukaryota</taxon>
        <taxon>Metazoa</taxon>
        <taxon>Spiralia</taxon>
        <taxon>Lophotrochozoa</taxon>
        <taxon>Platyhelminthes</taxon>
        <taxon>Cestoda</taxon>
        <taxon>Eucestoda</taxon>
        <taxon>Cyclophyllidea</taxon>
        <taxon>Hymenolepididae</taxon>
        <taxon>Rodentolepis</taxon>
    </lineage>
</organism>
<reference evidence="4" key="1">
    <citation type="submission" date="2017-02" db="UniProtKB">
        <authorList>
            <consortium name="WormBaseParasite"/>
        </authorList>
    </citation>
    <scope>IDENTIFICATION</scope>
</reference>
<name>A0A0R3TIF2_RODNA</name>
<reference evidence="2 3" key="2">
    <citation type="submission" date="2018-11" db="EMBL/GenBank/DDBJ databases">
        <authorList>
            <consortium name="Pathogen Informatics"/>
        </authorList>
    </citation>
    <scope>NUCLEOTIDE SEQUENCE [LARGE SCALE GENOMIC DNA]</scope>
</reference>
<dbReference type="GO" id="GO:0048488">
    <property type="term" value="P:synaptic vesicle endocytosis"/>
    <property type="evidence" value="ECO:0007669"/>
    <property type="project" value="TreeGrafter"/>
</dbReference>
<keyword evidence="1" id="KW-0472">Membrane</keyword>
<evidence type="ECO:0000313" key="2">
    <source>
        <dbReference type="EMBL" id="VDO02699.1"/>
    </source>
</evidence>
<protein>
    <submittedName>
        <fullName evidence="4">Neur_chan_LBD domain-containing protein</fullName>
    </submittedName>
</protein>
<keyword evidence="1" id="KW-0812">Transmembrane</keyword>
<feature type="transmembrane region" description="Helical" evidence="1">
    <location>
        <begin position="140"/>
        <end position="164"/>
    </location>
</feature>
<sequence>MEMVLNLAKGSLITDCLWNDLLTSAWFDLKLNIHYPRNWNSLQTWSFDLTCQEAVFCFLFSQKAYFKAFFDDWSSDSRPDILYFVPYIYKFRFFAQPFELRLLANDYNWVTPTAENSFVSFCVEKLNFDFDSRLSYTQYLFIYLYQMAGFKYYYLFILCIYLFISNGRERNIKLKKVEMGEVSTVEVVEYDTEWGDGSLKSTAG</sequence>
<dbReference type="PANTHER" id="PTHR31640">
    <property type="entry name" value="TRANSMEMBRANE PROTEIN KIAA1109"/>
    <property type="match status" value="1"/>
</dbReference>
<keyword evidence="1" id="KW-1133">Transmembrane helix</keyword>
<proteinExistence type="predicted"/>
<dbReference type="EMBL" id="UZAE01008611">
    <property type="protein sequence ID" value="VDO02699.1"/>
    <property type="molecule type" value="Genomic_DNA"/>
</dbReference>
<accession>A0A0R3TIF2</accession>
<evidence type="ECO:0000313" key="4">
    <source>
        <dbReference type="WBParaSite" id="HNAJ_0000684301-mRNA-1"/>
    </source>
</evidence>
<dbReference type="InterPro" id="IPR033616">
    <property type="entry name" value="BLTP1"/>
</dbReference>
<gene>
    <name evidence="2" type="ORF">HNAJ_LOCUS6839</name>
</gene>
<dbReference type="GO" id="GO:0098793">
    <property type="term" value="C:presynapse"/>
    <property type="evidence" value="ECO:0007669"/>
    <property type="project" value="GOC"/>
</dbReference>
<dbReference type="Proteomes" id="UP000278807">
    <property type="component" value="Unassembled WGS sequence"/>
</dbReference>
<dbReference type="AlphaFoldDB" id="A0A0R3TIF2"/>
<dbReference type="WBParaSite" id="HNAJ_0000684301-mRNA-1">
    <property type="protein sequence ID" value="HNAJ_0000684301-mRNA-1"/>
    <property type="gene ID" value="HNAJ_0000684301"/>
</dbReference>
<dbReference type="PANTHER" id="PTHR31640:SF1">
    <property type="entry name" value="BRIDGE-LIKE LIPID TRANSFER PROTEIN FAMILY MEMBER 1"/>
    <property type="match status" value="1"/>
</dbReference>
<evidence type="ECO:0000313" key="3">
    <source>
        <dbReference type="Proteomes" id="UP000278807"/>
    </source>
</evidence>
<dbReference type="OrthoDB" id="6278704at2759"/>
<keyword evidence="3" id="KW-1185">Reference proteome</keyword>
<evidence type="ECO:0000256" key="1">
    <source>
        <dbReference type="SAM" id="Phobius"/>
    </source>
</evidence>